<name>A0ABD0U7U2_DENTH</name>
<evidence type="ECO:0000313" key="3">
    <source>
        <dbReference type="Proteomes" id="UP001552299"/>
    </source>
</evidence>
<feature type="compositionally biased region" description="Basic and acidic residues" evidence="1">
    <location>
        <begin position="92"/>
        <end position="103"/>
    </location>
</feature>
<reference evidence="2 3" key="1">
    <citation type="journal article" date="2024" name="Plant Biotechnol. J.">
        <title>Dendrobium thyrsiflorum genome and its molecular insights into genes involved in important horticultural traits.</title>
        <authorList>
            <person name="Chen B."/>
            <person name="Wang J.Y."/>
            <person name="Zheng P.J."/>
            <person name="Li K.L."/>
            <person name="Liang Y.M."/>
            <person name="Chen X.F."/>
            <person name="Zhang C."/>
            <person name="Zhao X."/>
            <person name="He X."/>
            <person name="Zhang G.Q."/>
            <person name="Liu Z.J."/>
            <person name="Xu Q."/>
        </authorList>
    </citation>
    <scope>NUCLEOTIDE SEQUENCE [LARGE SCALE GENOMIC DNA]</scope>
    <source>
        <strain evidence="2">GZMU011</strain>
    </source>
</reference>
<organism evidence="2 3">
    <name type="scientific">Dendrobium thyrsiflorum</name>
    <name type="common">Pinecone-like raceme dendrobium</name>
    <name type="synonym">Orchid</name>
    <dbReference type="NCBI Taxonomy" id="117978"/>
    <lineage>
        <taxon>Eukaryota</taxon>
        <taxon>Viridiplantae</taxon>
        <taxon>Streptophyta</taxon>
        <taxon>Embryophyta</taxon>
        <taxon>Tracheophyta</taxon>
        <taxon>Spermatophyta</taxon>
        <taxon>Magnoliopsida</taxon>
        <taxon>Liliopsida</taxon>
        <taxon>Asparagales</taxon>
        <taxon>Orchidaceae</taxon>
        <taxon>Epidendroideae</taxon>
        <taxon>Malaxideae</taxon>
        <taxon>Dendrobiinae</taxon>
        <taxon>Dendrobium</taxon>
    </lineage>
</organism>
<dbReference type="PANTHER" id="PTHR33264:SF8">
    <property type="entry name" value="EXPRESSED PROTEIN"/>
    <property type="match status" value="1"/>
</dbReference>
<dbReference type="AlphaFoldDB" id="A0ABD0U7U2"/>
<evidence type="ECO:0000256" key="1">
    <source>
        <dbReference type="SAM" id="MobiDB-lite"/>
    </source>
</evidence>
<feature type="region of interest" description="Disordered" evidence="1">
    <location>
        <begin position="74"/>
        <end position="127"/>
    </location>
</feature>
<dbReference type="PANTHER" id="PTHR33264">
    <property type="entry name" value="EXPRESSED PROTEIN"/>
    <property type="match status" value="1"/>
</dbReference>
<protein>
    <recommendedName>
        <fullName evidence="4">Pollen preferential protein</fullName>
    </recommendedName>
</protein>
<comment type="caution">
    <text evidence="2">The sequence shown here is derived from an EMBL/GenBank/DDBJ whole genome shotgun (WGS) entry which is preliminary data.</text>
</comment>
<accession>A0ABD0U7U2</accession>
<feature type="compositionally biased region" description="Basic residues" evidence="1">
    <location>
        <begin position="74"/>
        <end position="85"/>
    </location>
</feature>
<sequence length="156" mass="17153">MSRRPPAKGGALARKRSLILKEPPKPSKHLAEVAGGKAAECAAVMCCCPCSLVNLLILTVVKLPAGLFRRAMRRRKMKRKRKKKAGLLGVDNKPKASVQEDKPASSPAPAESHMPWPAKSPSAEVSEMEKKMWPEFFGTGFWRSPSQRELSAINNH</sequence>
<keyword evidence="3" id="KW-1185">Reference proteome</keyword>
<evidence type="ECO:0000313" key="2">
    <source>
        <dbReference type="EMBL" id="KAL0908834.1"/>
    </source>
</evidence>
<proteinExistence type="predicted"/>
<evidence type="ECO:0008006" key="4">
    <source>
        <dbReference type="Google" id="ProtNLM"/>
    </source>
</evidence>
<dbReference type="Proteomes" id="UP001552299">
    <property type="component" value="Unassembled WGS sequence"/>
</dbReference>
<dbReference type="EMBL" id="JANQDX010000017">
    <property type="protein sequence ID" value="KAL0908834.1"/>
    <property type="molecule type" value="Genomic_DNA"/>
</dbReference>
<gene>
    <name evidence="2" type="ORF">M5K25_023343</name>
</gene>